<dbReference type="AlphaFoldDB" id="A0A1S6HRC9"/>
<reference evidence="2 3" key="1">
    <citation type="submission" date="2016-03" db="EMBL/GenBank/DDBJ databases">
        <title>Complete genome sequence of Shewanella psychrophila WP2, a deep sea bacterium isolated from west Pacific sediment.</title>
        <authorList>
            <person name="Xu G."/>
            <person name="Jian H."/>
        </authorList>
    </citation>
    <scope>NUCLEOTIDE SEQUENCE [LARGE SCALE GENOMIC DNA]</scope>
    <source>
        <strain evidence="2 3">WP2</strain>
    </source>
</reference>
<dbReference type="STRING" id="225848.Sps_02903"/>
<organism evidence="2 3">
    <name type="scientific">Shewanella psychrophila</name>
    <dbReference type="NCBI Taxonomy" id="225848"/>
    <lineage>
        <taxon>Bacteria</taxon>
        <taxon>Pseudomonadati</taxon>
        <taxon>Pseudomonadota</taxon>
        <taxon>Gammaproteobacteria</taxon>
        <taxon>Alteromonadales</taxon>
        <taxon>Shewanellaceae</taxon>
        <taxon>Shewanella</taxon>
    </lineage>
</organism>
<evidence type="ECO:0000313" key="2">
    <source>
        <dbReference type="EMBL" id="AQS38051.1"/>
    </source>
</evidence>
<name>A0A1S6HRC9_9GAMM</name>
<dbReference type="KEGG" id="spsw:Sps_02903"/>
<proteinExistence type="predicted"/>
<evidence type="ECO:0008006" key="4">
    <source>
        <dbReference type="Google" id="ProtNLM"/>
    </source>
</evidence>
<dbReference type="OrthoDB" id="106501at2"/>
<dbReference type="SUPFAM" id="SSF56935">
    <property type="entry name" value="Porins"/>
    <property type="match status" value="1"/>
</dbReference>
<protein>
    <recommendedName>
        <fullName evidence="4">Phosphate-selective porin O and P</fullName>
    </recommendedName>
</protein>
<feature type="chain" id="PRO_5013363322" description="Phosphate-selective porin O and P" evidence="1">
    <location>
        <begin position="23"/>
        <end position="390"/>
    </location>
</feature>
<accession>A0A1S6HRC9</accession>
<gene>
    <name evidence="2" type="ORF">Sps_02903</name>
</gene>
<dbReference type="Proteomes" id="UP000189545">
    <property type="component" value="Chromosome"/>
</dbReference>
<evidence type="ECO:0000313" key="3">
    <source>
        <dbReference type="Proteomes" id="UP000189545"/>
    </source>
</evidence>
<dbReference type="EMBL" id="CP014782">
    <property type="protein sequence ID" value="AQS38051.1"/>
    <property type="molecule type" value="Genomic_DNA"/>
</dbReference>
<sequence length="390" mass="44909">MKLVANWFTSLVLLLASFSSWSSDWQFNGFIGQGYVAADDTQFVVGEDDSTFNITEAAFAVSWKPIEHIRVASALSYRQWGSLAEGGVDFDYLFVEYSHQLGEGTLGIRGGRFKNETGFYSSTRDVPFTRPSIMLPQSIYSDYFRDAQLHIEGADLFGMHQIWNGALDWHVSVGKVDVTEDLDRNVMGSEKLGTFDSERYYSGDIEFQNDYLRLGFTYYDAEVSYLPSMDDYYFPGDIRLKNWVFSGQFRYLNFEFTAEYMTGDRLINGLVFPPMANELVDSSIGYYLDLRAYLPHEVELFVRFDKHIDDKDDADGKEYEATTGLPAYFAYTDDWTFGARWFLNNDWLLAAEYHLVEGASWVTPIVAPDPSTQSKHWSMFALQLSYRFQW</sequence>
<feature type="signal peptide" evidence="1">
    <location>
        <begin position="1"/>
        <end position="22"/>
    </location>
</feature>
<evidence type="ECO:0000256" key="1">
    <source>
        <dbReference type="SAM" id="SignalP"/>
    </source>
</evidence>
<keyword evidence="1" id="KW-0732">Signal</keyword>
<dbReference type="RefSeq" id="WP_077753149.1">
    <property type="nucleotide sequence ID" value="NZ_CP014782.1"/>
</dbReference>
<keyword evidence="3" id="KW-1185">Reference proteome</keyword>